<evidence type="ECO:0000256" key="3">
    <source>
        <dbReference type="SAM" id="MobiDB-lite"/>
    </source>
</evidence>
<evidence type="ECO:0000256" key="1">
    <source>
        <dbReference type="PIRSR" id="PIRSR600246-1"/>
    </source>
</evidence>
<evidence type="ECO:0008006" key="6">
    <source>
        <dbReference type="Google" id="ProtNLM"/>
    </source>
</evidence>
<dbReference type="OrthoDB" id="77601at2759"/>
<dbReference type="GO" id="GO:0005737">
    <property type="term" value="C:cytoplasm"/>
    <property type="evidence" value="ECO:0007669"/>
    <property type="project" value="TreeGrafter"/>
</dbReference>
<proteinExistence type="predicted"/>
<keyword evidence="5" id="KW-1185">Reference proteome</keyword>
<dbReference type="Gene3D" id="3.60.20.30">
    <property type="entry name" value="(Glycosyl)asparaginase"/>
    <property type="match status" value="1"/>
</dbReference>
<dbReference type="GO" id="GO:0051604">
    <property type="term" value="P:protein maturation"/>
    <property type="evidence" value="ECO:0007669"/>
    <property type="project" value="TreeGrafter"/>
</dbReference>
<feature type="active site" description="Nucleophile" evidence="1">
    <location>
        <position position="344"/>
    </location>
</feature>
<dbReference type="AlphaFoldDB" id="A0A6H0XWN5"/>
<evidence type="ECO:0000313" key="5">
    <source>
        <dbReference type="Proteomes" id="UP000503462"/>
    </source>
</evidence>
<dbReference type="InterPro" id="IPR037464">
    <property type="entry name" value="Taspase1"/>
</dbReference>
<dbReference type="EMBL" id="CP051141">
    <property type="protein sequence ID" value="QIW99028.1"/>
    <property type="molecule type" value="Genomic_DNA"/>
</dbReference>
<evidence type="ECO:0000256" key="2">
    <source>
        <dbReference type="PIRSR" id="PIRSR600246-3"/>
    </source>
</evidence>
<organism evidence="4 5">
    <name type="scientific">Peltaster fructicola</name>
    <dbReference type="NCBI Taxonomy" id="286661"/>
    <lineage>
        <taxon>Eukaryota</taxon>
        <taxon>Fungi</taxon>
        <taxon>Dikarya</taxon>
        <taxon>Ascomycota</taxon>
        <taxon>Pezizomycotina</taxon>
        <taxon>Dothideomycetes</taxon>
        <taxon>Dothideomycetes incertae sedis</taxon>
        <taxon>Peltaster</taxon>
    </lineage>
</organism>
<dbReference type="CDD" id="cd04514">
    <property type="entry name" value="Taspase1_like"/>
    <property type="match status" value="2"/>
</dbReference>
<feature type="region of interest" description="Disordered" evidence="3">
    <location>
        <begin position="211"/>
        <end position="282"/>
    </location>
</feature>
<feature type="site" description="Cleavage; by autolysis" evidence="2">
    <location>
        <begin position="343"/>
        <end position="344"/>
    </location>
</feature>
<reference evidence="4 5" key="1">
    <citation type="journal article" date="2016" name="Sci. Rep.">
        <title>Peltaster fructicola genome reveals evolution from an invasive phytopathogen to an ectophytic parasite.</title>
        <authorList>
            <person name="Xu C."/>
            <person name="Chen H."/>
            <person name="Gleason M.L."/>
            <person name="Xu J.R."/>
            <person name="Liu H."/>
            <person name="Zhang R."/>
            <person name="Sun G."/>
        </authorList>
    </citation>
    <scope>NUCLEOTIDE SEQUENCE [LARGE SCALE GENOMIC DNA]</scope>
    <source>
        <strain evidence="4 5">LNHT1506</strain>
    </source>
</reference>
<dbReference type="SUPFAM" id="SSF56235">
    <property type="entry name" value="N-terminal nucleophile aminohydrolases (Ntn hydrolases)"/>
    <property type="match status" value="1"/>
</dbReference>
<gene>
    <name evidence="4" type="ORF">AMS68_004546</name>
</gene>
<dbReference type="Proteomes" id="UP000503462">
    <property type="component" value="Chromosome 3"/>
</dbReference>
<sequence>MVVLKAGGSAVDAVEIAIKVLEDREVTNAGYGSNLAIDGVVECDAVMVDHHGRSGGAGAVAQVKNPISLARLLLNRSSTALSLRRVPPNFLVGQGATDYAYEYGMRIVPHDMLISPAAKERWRKWKADLSTAEQKERRNLAACHGLSPSPSEPDLDLLEQRAEQERSRGSHSAAMYQALYNEAQPISPPSQEAMSPSSIFDIPARNHQRLATPEDLEGYTDPRGVPRAASSSPYSIEAHHPAEGTDGDLECDKSPVHRRYSASRTSDGVASSEYPRKAHSNMSDNGHEMALGDSPLVPGDNLHAFDGATMMTVLQAIEDNREDKSGHSPLLQDCGDRQDNVTDTVGAIAFDTYGHLACGASSGGIGMKHRGRVGPAALVGVGASLIPTDTADPHQTSVATVTSGTGEHMATTQAAATCSQRILMSQRRGYNNELEDVTEDEAIRAFILKDFMAHPSVQKSSSSGAIGAMSAKVSKEGAWIYFAHNTDSFALASMCSADERPLATMSRSKGGGSIAQGGRAIRFSLRKAK</sequence>
<dbReference type="InterPro" id="IPR000246">
    <property type="entry name" value="Peptidase_T2"/>
</dbReference>
<dbReference type="PANTHER" id="PTHR10188:SF8">
    <property type="entry name" value="THREONINE ASPARTASE 1"/>
    <property type="match status" value="1"/>
</dbReference>
<evidence type="ECO:0000313" key="4">
    <source>
        <dbReference type="EMBL" id="QIW99028.1"/>
    </source>
</evidence>
<dbReference type="FunFam" id="3.60.20.30:FF:000007">
    <property type="entry name" value="Similar to threonine aspartase"/>
    <property type="match status" value="1"/>
</dbReference>
<accession>A0A6H0XWN5</accession>
<name>A0A6H0XWN5_9PEZI</name>
<dbReference type="Pfam" id="PF01112">
    <property type="entry name" value="Asparaginase_2"/>
    <property type="match status" value="2"/>
</dbReference>
<dbReference type="PANTHER" id="PTHR10188">
    <property type="entry name" value="L-ASPARAGINASE"/>
    <property type="match status" value="1"/>
</dbReference>
<protein>
    <recommendedName>
        <fullName evidence="6">Asparaginase</fullName>
    </recommendedName>
</protein>
<dbReference type="InterPro" id="IPR029055">
    <property type="entry name" value="Ntn_hydrolases_N"/>
</dbReference>
<dbReference type="GO" id="GO:0004298">
    <property type="term" value="F:threonine-type endopeptidase activity"/>
    <property type="evidence" value="ECO:0007669"/>
    <property type="project" value="InterPro"/>
</dbReference>